<dbReference type="AlphaFoldDB" id="G5J774"/>
<evidence type="ECO:0008006" key="3">
    <source>
        <dbReference type="Google" id="ProtNLM"/>
    </source>
</evidence>
<dbReference type="Proteomes" id="UP000003477">
    <property type="component" value="Unassembled WGS sequence"/>
</dbReference>
<reference evidence="1 2" key="1">
    <citation type="journal article" date="2011" name="Front. Microbiol.">
        <title>Two Strains of Crocosphaera watsonii with Highly Conserved Genomes are Distinguished by Strain-Specific Features.</title>
        <authorList>
            <person name="Bench S.R."/>
            <person name="Ilikchyan I.N."/>
            <person name="Tripp H.J."/>
            <person name="Zehr J.P."/>
        </authorList>
    </citation>
    <scope>NUCLEOTIDE SEQUENCE [LARGE SCALE GENOMIC DNA]</scope>
    <source>
        <strain evidence="1 2">WH 0003</strain>
    </source>
</reference>
<proteinExistence type="predicted"/>
<protein>
    <recommendedName>
        <fullName evidence="3">PEP-CTERM protein-sorting domain-containing protein</fullName>
    </recommendedName>
</protein>
<organism evidence="1 2">
    <name type="scientific">Crocosphaera watsonii WH 0003</name>
    <dbReference type="NCBI Taxonomy" id="423471"/>
    <lineage>
        <taxon>Bacteria</taxon>
        <taxon>Bacillati</taxon>
        <taxon>Cyanobacteriota</taxon>
        <taxon>Cyanophyceae</taxon>
        <taxon>Oscillatoriophycideae</taxon>
        <taxon>Chroococcales</taxon>
        <taxon>Aphanothecaceae</taxon>
        <taxon>Crocosphaera</taxon>
    </lineage>
</organism>
<evidence type="ECO:0000313" key="1">
    <source>
        <dbReference type="EMBL" id="EHJ11935.1"/>
    </source>
</evidence>
<accession>G5J774</accession>
<evidence type="ECO:0000313" key="2">
    <source>
        <dbReference type="Proteomes" id="UP000003477"/>
    </source>
</evidence>
<dbReference type="InterPro" id="IPR013424">
    <property type="entry name" value="Ice-binding_C"/>
</dbReference>
<name>G5J774_CROWT</name>
<dbReference type="EMBL" id="AESD01000493">
    <property type="protein sequence ID" value="EHJ11935.1"/>
    <property type="molecule type" value="Genomic_DNA"/>
</dbReference>
<gene>
    <name evidence="1" type="ORF">CWATWH0003_3315</name>
</gene>
<sequence>MSVGSVGSVGSIDISNCCAIETKSNIFFFISNCCADVDSSTLVYSAATTSTPEPTTVFGLLLMGGVGLLSKRQKQGK</sequence>
<comment type="caution">
    <text evidence="1">The sequence shown here is derived from an EMBL/GenBank/DDBJ whole genome shotgun (WGS) entry which is preliminary data.</text>
</comment>
<dbReference type="NCBIfam" id="TIGR02595">
    <property type="entry name" value="PEP_CTERM"/>
    <property type="match status" value="1"/>
</dbReference>